<keyword evidence="2" id="KW-1185">Reference proteome</keyword>
<proteinExistence type="predicted"/>
<organism evidence="1 2">
    <name type="scientific">Muricoccus nepalensis</name>
    <dbReference type="NCBI Taxonomy" id="1854500"/>
    <lineage>
        <taxon>Bacteria</taxon>
        <taxon>Pseudomonadati</taxon>
        <taxon>Pseudomonadota</taxon>
        <taxon>Alphaproteobacteria</taxon>
        <taxon>Acetobacterales</taxon>
        <taxon>Roseomonadaceae</taxon>
        <taxon>Muricoccus</taxon>
    </lineage>
</organism>
<dbReference type="EMBL" id="RCZP01000046">
    <property type="protein sequence ID" value="TPG45712.1"/>
    <property type="molecule type" value="Genomic_DNA"/>
</dbReference>
<dbReference type="Proteomes" id="UP000317078">
    <property type="component" value="Unassembled WGS sequence"/>
</dbReference>
<reference evidence="1 2" key="1">
    <citation type="journal article" date="2019" name="Environ. Microbiol.">
        <title>Species interactions and distinct microbial communities in high Arctic permafrost affected cryosols are associated with the CH4 and CO2 gas fluxes.</title>
        <authorList>
            <person name="Altshuler I."/>
            <person name="Hamel J."/>
            <person name="Turney S."/>
            <person name="Magnuson E."/>
            <person name="Levesque R."/>
            <person name="Greer C."/>
            <person name="Whyte L.G."/>
        </authorList>
    </citation>
    <scope>NUCLEOTIDE SEQUENCE [LARGE SCALE GENOMIC DNA]</scope>
    <source>
        <strain evidence="1 2">S9.3B</strain>
    </source>
</reference>
<accession>A0A502F8J0</accession>
<evidence type="ECO:0000313" key="2">
    <source>
        <dbReference type="Proteomes" id="UP000317078"/>
    </source>
</evidence>
<sequence>MPHTLTLPAGTNTRLHILSEPQAQGRPFAVIVAPSAELATPDAFFSSLTKPGGVAAMLTHDPGVSRTDRTGEQLLAATLDVGGVVLMGFVRLADAMGAQAKLRKITSAGGAA</sequence>
<evidence type="ECO:0000313" key="1">
    <source>
        <dbReference type="EMBL" id="TPG45712.1"/>
    </source>
</evidence>
<gene>
    <name evidence="1" type="ORF">EAH89_26290</name>
</gene>
<name>A0A502F8J0_9PROT</name>
<protein>
    <submittedName>
        <fullName evidence="1">Uncharacterized protein</fullName>
    </submittedName>
</protein>
<dbReference type="RefSeq" id="WP_140886696.1">
    <property type="nucleotide sequence ID" value="NZ_RCZP01000046.1"/>
</dbReference>
<comment type="caution">
    <text evidence="1">The sequence shown here is derived from an EMBL/GenBank/DDBJ whole genome shotgun (WGS) entry which is preliminary data.</text>
</comment>
<dbReference type="AlphaFoldDB" id="A0A502F8J0"/>